<dbReference type="EMBL" id="JYLA01000003">
    <property type="protein sequence ID" value="KMM85257.1"/>
    <property type="molecule type" value="Genomic_DNA"/>
</dbReference>
<comment type="caution">
    <text evidence="1">The sequence shown here is derived from an EMBL/GenBank/DDBJ whole genome shotgun (WGS) entry which is preliminary data.</text>
</comment>
<accession>A0A0J6JN76</accession>
<gene>
    <name evidence="2" type="ORF">SAMN04490203_2347</name>
    <name evidence="1" type="ORF">TU78_07840</name>
</gene>
<dbReference type="RefSeq" id="WP_048379894.1">
    <property type="nucleotide sequence ID" value="NZ_FNRS01000001.1"/>
</dbReference>
<sequence length="85" mass="9317">MIVGAHLSYLRDTLFGPVAHSIDCDVIITFISAETFQVQVLSPVTQDLHKAHALNMTLSSGEHLNGRVVHVPAKDNKRVVLQVDT</sequence>
<dbReference type="Proteomes" id="UP000036395">
    <property type="component" value="Unassembled WGS sequence"/>
</dbReference>
<evidence type="ECO:0000313" key="1">
    <source>
        <dbReference type="EMBL" id="KMM85257.1"/>
    </source>
</evidence>
<organism evidence="1 3">
    <name type="scientific">Pseudomonas taetrolens</name>
    <dbReference type="NCBI Taxonomy" id="47884"/>
    <lineage>
        <taxon>Bacteria</taxon>
        <taxon>Pseudomonadati</taxon>
        <taxon>Pseudomonadota</taxon>
        <taxon>Gammaproteobacteria</taxon>
        <taxon>Pseudomonadales</taxon>
        <taxon>Pseudomonadaceae</taxon>
        <taxon>Pseudomonas</taxon>
    </lineage>
</organism>
<evidence type="ECO:0000313" key="2">
    <source>
        <dbReference type="EMBL" id="SEC40308.1"/>
    </source>
</evidence>
<keyword evidence="4" id="KW-1185">Reference proteome</keyword>
<dbReference type="PATRIC" id="fig|47884.3.peg.1983"/>
<dbReference type="Proteomes" id="UP000183155">
    <property type="component" value="Unassembled WGS sequence"/>
</dbReference>
<dbReference type="EMBL" id="FNRS01000001">
    <property type="protein sequence ID" value="SEC40308.1"/>
    <property type="molecule type" value="Genomic_DNA"/>
</dbReference>
<evidence type="ECO:0000313" key="3">
    <source>
        <dbReference type="Proteomes" id="UP000036395"/>
    </source>
</evidence>
<proteinExistence type="predicted"/>
<evidence type="ECO:0000313" key="4">
    <source>
        <dbReference type="Proteomes" id="UP000183155"/>
    </source>
</evidence>
<reference evidence="1 3" key="1">
    <citation type="submission" date="2015-02" db="EMBL/GenBank/DDBJ databases">
        <title>Pseudomonas helleri sp. nov. and Pseudomonas weihenstephanensis sp. nov., isolated from raw cows milk.</title>
        <authorList>
            <person name="von Neubeck M."/>
            <person name="Huptas C."/>
            <person name="Wenning M."/>
            <person name="Scherer S."/>
        </authorList>
    </citation>
    <scope>NUCLEOTIDE SEQUENCE [LARGE SCALE GENOMIC DNA]</scope>
    <source>
        <strain evidence="1 3">DSM 21104</strain>
    </source>
</reference>
<dbReference type="AlphaFoldDB" id="A0A0J6JN76"/>
<dbReference type="OrthoDB" id="6891462at2"/>
<reference evidence="2 4" key="2">
    <citation type="submission" date="2016-10" db="EMBL/GenBank/DDBJ databases">
        <authorList>
            <person name="Varghese N."/>
            <person name="Submissions S."/>
        </authorList>
    </citation>
    <scope>NUCLEOTIDE SEQUENCE [LARGE SCALE GENOMIC DNA]</scope>
    <source>
        <strain evidence="2 4">BS3652</strain>
    </source>
</reference>
<protein>
    <submittedName>
        <fullName evidence="1">Uncharacterized protein</fullName>
    </submittedName>
</protein>
<name>A0A0J6JN76_PSETA</name>